<reference evidence="2" key="1">
    <citation type="journal article" date="2023" name="Science">
        <title>Genome structures resolve the early diversification of teleost fishes.</title>
        <authorList>
            <person name="Parey E."/>
            <person name="Louis A."/>
            <person name="Montfort J."/>
            <person name="Bouchez O."/>
            <person name="Roques C."/>
            <person name="Iampietro C."/>
            <person name="Lluch J."/>
            <person name="Castinel A."/>
            <person name="Donnadieu C."/>
            <person name="Desvignes T."/>
            <person name="Floi Bucao C."/>
            <person name="Jouanno E."/>
            <person name="Wen M."/>
            <person name="Mejri S."/>
            <person name="Dirks R."/>
            <person name="Jansen H."/>
            <person name="Henkel C."/>
            <person name="Chen W.J."/>
            <person name="Zahm M."/>
            <person name="Cabau C."/>
            <person name="Klopp C."/>
            <person name="Thompson A.W."/>
            <person name="Robinson-Rechavi M."/>
            <person name="Braasch I."/>
            <person name="Lecointre G."/>
            <person name="Bobe J."/>
            <person name="Postlethwait J.H."/>
            <person name="Berthelot C."/>
            <person name="Roest Crollius H."/>
            <person name="Guiguen Y."/>
        </authorList>
    </citation>
    <scope>NUCLEOTIDE SEQUENCE</scope>
    <source>
        <strain evidence="2">Concon-B</strain>
    </source>
</reference>
<name>A0A9Q1E0R6_CONCO</name>
<feature type="compositionally biased region" description="Low complexity" evidence="1">
    <location>
        <begin position="655"/>
        <end position="664"/>
    </location>
</feature>
<accession>A0A9Q1E0R6</accession>
<sequence length="1209" mass="126936">MVVCVRVGVSGKTAWASEAAAVSECGQSAADRSVLSSDLLCGQTADRRLNVRLCARERCPCRNQTAELILEAVFPKYGKPAAASSTEGQDGHPSSPPGLPFLHGAQAGPGVPQAACQSSPNHTHPGTEVQRRHLDGGSAERCGSSRLRLLKRVHGGESDGAFPAAFRGADMFQRARKRPGLLKQEEESRPCLSPLYPENVFIDGNRPQFLQDLHTEAQEGLKIQQQEENGMDYQDDESVVSTVTLQTGDDGSLADSMRTLGSGDTATDAMSTVSGVSAVSMVSGVSAVSDASTVSTRSSRSGLTRQGSTFKPISGSKRPERTRRRSKRATVAGIPQHVKRELGLDRGPWQTQVSPTEGPLPNGEGVVMLVEEEEVDAGGTPESVREHLELLEVLEAAEEQQLQRQRLQAQYRGDLAVARSAGPRLSPRRRPRSVLVPGVIPKAPAPLPAAAGSPSEAFPPSPVMYVSPQATYLSKIIPNAVLPGDVDVIEISRKGRSRGSVRTLSRSSLTAPSPALSRASSDSDSSHTVVSDSSTISSGGGRGRGRKATQEAGRGGGMPSPTSPTSLMSPDQLSLHSSISCSSNITSVSQQGWDDQGPFGRSLSVKKAKKNPPAPPRRTNSLHPSKLRRRSRDAQLDGPAQSSSPAYSADQSQISSSSSSSSSSAVAGLPAPVQSNGIDMTLSPSSGYGSQNPTPAVSPYSIYPQAVQQRAPLTRPKTSAPLVITSAILAFGAPPEVPPHPRVKAPTPPPPETWIHDQRSFDLLIGPSAVQRNLFVALQKVRLDRQRRPPVAGGAQKKEPPPVMKKSGFIKTEVLRHAGPPPPSSASGPQHPSESDSAWPLPPPPPVELLPGSVFDGQDETDLLPPPPLQDGAGSPPVPPGVCPAPPVATTLLIMATPTPVTMETVPPAVHAHQQTQDVPAPAAIEVQTSVLAVPTVAPPPPPVEEQTPPTCPADSGPANQEAPSVAPQPKSSPTPKRDPCVPMTTSALLQLVRMRASEPRNTGEQPGQNQNQADGQGAVPRPETLPLTALPPAVKYPPPSTGPAPSMRLQEAIRMKTAAMPTSRRAELARVSAPAKTAKVPPPVAKKPGQSAAAGREPPVAPATEAQQRRDGVTPAVADNGGGNTPRATETEPEQTRENGEPPDASPVLLLCQSGCHTHKHFLPTWQATPSAILHIVCSLCSWLPLAAAVAVAVSQRSLTGEKWAEEV</sequence>
<dbReference type="OrthoDB" id="9948858at2759"/>
<evidence type="ECO:0000313" key="2">
    <source>
        <dbReference type="EMBL" id="KAJ8287466.1"/>
    </source>
</evidence>
<organism evidence="2 3">
    <name type="scientific">Conger conger</name>
    <name type="common">Conger eel</name>
    <name type="synonym">Muraena conger</name>
    <dbReference type="NCBI Taxonomy" id="82655"/>
    <lineage>
        <taxon>Eukaryota</taxon>
        <taxon>Metazoa</taxon>
        <taxon>Chordata</taxon>
        <taxon>Craniata</taxon>
        <taxon>Vertebrata</taxon>
        <taxon>Euteleostomi</taxon>
        <taxon>Actinopterygii</taxon>
        <taxon>Neopterygii</taxon>
        <taxon>Teleostei</taxon>
        <taxon>Anguilliformes</taxon>
        <taxon>Congridae</taxon>
        <taxon>Conger</taxon>
    </lineage>
</organism>
<feature type="compositionally biased region" description="Polar residues" evidence="1">
    <location>
        <begin position="640"/>
        <end position="654"/>
    </location>
</feature>
<feature type="compositionally biased region" description="Low complexity" evidence="1">
    <location>
        <begin position="1006"/>
        <end position="1034"/>
    </location>
</feature>
<feature type="region of interest" description="Disordered" evidence="1">
    <location>
        <begin position="287"/>
        <end position="330"/>
    </location>
</feature>
<evidence type="ECO:0000256" key="1">
    <source>
        <dbReference type="SAM" id="MobiDB-lite"/>
    </source>
</evidence>
<dbReference type="PANTHER" id="PTHR23039">
    <property type="entry name" value="NANCE-HORAN SYNDROME PROTEIN"/>
    <property type="match status" value="1"/>
</dbReference>
<comment type="caution">
    <text evidence="2">The sequence shown here is derived from an EMBL/GenBank/DDBJ whole genome shotgun (WGS) entry which is preliminary data.</text>
</comment>
<feature type="compositionally biased region" description="Low complexity" evidence="1">
    <location>
        <begin position="287"/>
        <end position="309"/>
    </location>
</feature>
<feature type="region of interest" description="Disordered" evidence="1">
    <location>
        <begin position="815"/>
        <end position="884"/>
    </location>
</feature>
<keyword evidence="3" id="KW-1185">Reference proteome</keyword>
<proteinExistence type="predicted"/>
<feature type="compositionally biased region" description="Low complexity" evidence="1">
    <location>
        <begin position="559"/>
        <end position="589"/>
    </location>
</feature>
<feature type="region of interest" description="Disordered" evidence="1">
    <location>
        <begin position="1060"/>
        <end position="1147"/>
    </location>
</feature>
<feature type="region of interest" description="Disordered" evidence="1">
    <location>
        <begin position="494"/>
        <end position="693"/>
    </location>
</feature>
<dbReference type="Proteomes" id="UP001152803">
    <property type="component" value="Unassembled WGS sequence"/>
</dbReference>
<feature type="compositionally biased region" description="Low complexity" evidence="1">
    <location>
        <begin position="104"/>
        <end position="115"/>
    </location>
</feature>
<protein>
    <submittedName>
        <fullName evidence="2">Uncharacterized protein</fullName>
    </submittedName>
</protein>
<feature type="region of interest" description="Disordered" evidence="1">
    <location>
        <begin position="935"/>
        <end position="1048"/>
    </location>
</feature>
<feature type="compositionally biased region" description="Low complexity" evidence="1">
    <location>
        <begin position="504"/>
        <end position="537"/>
    </location>
</feature>
<dbReference type="AlphaFoldDB" id="A0A9Q1E0R6"/>
<evidence type="ECO:0000313" key="3">
    <source>
        <dbReference type="Proteomes" id="UP001152803"/>
    </source>
</evidence>
<feature type="compositionally biased region" description="Polar residues" evidence="1">
    <location>
        <begin position="673"/>
        <end position="693"/>
    </location>
</feature>
<dbReference type="PANTHER" id="PTHR23039:SF6">
    <property type="entry name" value="SIMILAR TO MKIAA1522 PROTEIN"/>
    <property type="match status" value="1"/>
</dbReference>
<feature type="region of interest" description="Disordered" evidence="1">
    <location>
        <begin position="80"/>
        <end position="140"/>
    </location>
</feature>
<dbReference type="GO" id="GO:0030154">
    <property type="term" value="P:cell differentiation"/>
    <property type="evidence" value="ECO:0007669"/>
    <property type="project" value="TreeGrafter"/>
</dbReference>
<dbReference type="EMBL" id="JAFJMO010000001">
    <property type="protein sequence ID" value="KAJ8287466.1"/>
    <property type="molecule type" value="Genomic_DNA"/>
</dbReference>
<gene>
    <name evidence="2" type="ORF">COCON_G00001250</name>
</gene>